<evidence type="ECO:0000313" key="6">
    <source>
        <dbReference type="EMBL" id="MBI9000077.1"/>
    </source>
</evidence>
<dbReference type="RefSeq" id="WP_198735539.1">
    <property type="nucleotide sequence ID" value="NZ_JAEIOT010000005.1"/>
</dbReference>
<dbReference type="PANTHER" id="PTHR30055">
    <property type="entry name" value="HTH-TYPE TRANSCRIPTIONAL REGULATOR RUTR"/>
    <property type="match status" value="1"/>
</dbReference>
<proteinExistence type="predicted"/>
<dbReference type="Proteomes" id="UP000625574">
    <property type="component" value="Unassembled WGS sequence"/>
</dbReference>
<protein>
    <submittedName>
        <fullName evidence="6">TetR family transcriptional regulator</fullName>
    </submittedName>
</protein>
<evidence type="ECO:0000256" key="1">
    <source>
        <dbReference type="ARBA" id="ARBA00023015"/>
    </source>
</evidence>
<keyword evidence="3" id="KW-0804">Transcription</keyword>
<evidence type="ECO:0000256" key="2">
    <source>
        <dbReference type="ARBA" id="ARBA00023125"/>
    </source>
</evidence>
<accession>A0ABS0VTJ1</accession>
<keyword evidence="7" id="KW-1185">Reference proteome</keyword>
<evidence type="ECO:0000259" key="5">
    <source>
        <dbReference type="PROSITE" id="PS50977"/>
    </source>
</evidence>
<dbReference type="InterPro" id="IPR050109">
    <property type="entry name" value="HTH-type_TetR-like_transc_reg"/>
</dbReference>
<reference evidence="6 7" key="1">
    <citation type="submission" date="2020-12" db="EMBL/GenBank/DDBJ databases">
        <title>Genome public.</title>
        <authorList>
            <person name="Sun Q."/>
        </authorList>
    </citation>
    <scope>NUCLEOTIDE SEQUENCE [LARGE SCALE GENOMIC DNA]</scope>
    <source>
        <strain evidence="6 7">CCM 8864</strain>
    </source>
</reference>
<keyword evidence="1" id="KW-0805">Transcription regulation</keyword>
<dbReference type="InterPro" id="IPR009057">
    <property type="entry name" value="Homeodomain-like_sf"/>
</dbReference>
<feature type="DNA-binding region" description="H-T-H motif" evidence="4">
    <location>
        <begin position="52"/>
        <end position="71"/>
    </location>
</feature>
<dbReference type="Gene3D" id="1.10.357.10">
    <property type="entry name" value="Tetracycline Repressor, domain 2"/>
    <property type="match status" value="1"/>
</dbReference>
<evidence type="ECO:0000256" key="4">
    <source>
        <dbReference type="PROSITE-ProRule" id="PRU00335"/>
    </source>
</evidence>
<evidence type="ECO:0000313" key="7">
    <source>
        <dbReference type="Proteomes" id="UP000625574"/>
    </source>
</evidence>
<comment type="caution">
    <text evidence="6">The sequence shown here is derived from an EMBL/GenBank/DDBJ whole genome shotgun (WGS) entry which is preliminary data.</text>
</comment>
<dbReference type="EMBL" id="JAEIOT010000005">
    <property type="protein sequence ID" value="MBI9000077.1"/>
    <property type="molecule type" value="Genomic_DNA"/>
</dbReference>
<name>A0ABS0VTJ1_9CORY</name>
<dbReference type="InterPro" id="IPR001647">
    <property type="entry name" value="HTH_TetR"/>
</dbReference>
<feature type="domain" description="HTH tetR-type" evidence="5">
    <location>
        <begin position="29"/>
        <end position="89"/>
    </location>
</feature>
<evidence type="ECO:0000256" key="3">
    <source>
        <dbReference type="ARBA" id="ARBA00023163"/>
    </source>
</evidence>
<dbReference type="SUPFAM" id="SSF46689">
    <property type="entry name" value="Homeodomain-like"/>
    <property type="match status" value="1"/>
</dbReference>
<sequence length="245" mass="27198">MHFCTLCIFRRRVGRAHTDNLPLREAERLSTRAAIDDHATRLVLEHGFDAVTVEGICSAAGISRRTLFNYVDSMETAVIGEHPRPLTEDEVSEFTSACHPNLPLAVMGCAFTMSNLFHPYTCGRAASDAIEAGELLRRRKRICQTDPRLSRQRTARYPDIHASLVNAVTSYLEAWPEERQLPSSSSQTEAMTIVAVSTTAIRLGFHLWMEGADPTSEALYARCADALEDMTRLLTKEADKASTAL</sequence>
<dbReference type="PANTHER" id="PTHR30055:SF238">
    <property type="entry name" value="MYCOFACTOCIN BIOSYNTHESIS TRANSCRIPTIONAL REGULATOR MFTR-RELATED"/>
    <property type="match status" value="1"/>
</dbReference>
<keyword evidence="2 4" id="KW-0238">DNA-binding</keyword>
<dbReference type="Pfam" id="PF00440">
    <property type="entry name" value="TetR_N"/>
    <property type="match status" value="1"/>
</dbReference>
<gene>
    <name evidence="6" type="ORF">JDV76_03705</name>
</gene>
<organism evidence="6 7">
    <name type="scientific">Corynebacterium marambiense</name>
    <dbReference type="NCBI Taxonomy" id="2765364"/>
    <lineage>
        <taxon>Bacteria</taxon>
        <taxon>Bacillati</taxon>
        <taxon>Actinomycetota</taxon>
        <taxon>Actinomycetes</taxon>
        <taxon>Mycobacteriales</taxon>
        <taxon>Corynebacteriaceae</taxon>
        <taxon>Corynebacterium</taxon>
    </lineage>
</organism>
<dbReference type="PROSITE" id="PS50977">
    <property type="entry name" value="HTH_TETR_2"/>
    <property type="match status" value="1"/>
</dbReference>